<dbReference type="AlphaFoldDB" id="A0A6J1K3Q6"/>
<evidence type="ECO:0000313" key="7">
    <source>
        <dbReference type="Proteomes" id="UP000504608"/>
    </source>
</evidence>
<organism evidence="7 8">
    <name type="scientific">Cucurbita maxima</name>
    <name type="common">Pumpkin</name>
    <name type="synonym">Winter squash</name>
    <dbReference type="NCBI Taxonomy" id="3661"/>
    <lineage>
        <taxon>Eukaryota</taxon>
        <taxon>Viridiplantae</taxon>
        <taxon>Streptophyta</taxon>
        <taxon>Embryophyta</taxon>
        <taxon>Tracheophyta</taxon>
        <taxon>Spermatophyta</taxon>
        <taxon>Magnoliopsida</taxon>
        <taxon>eudicotyledons</taxon>
        <taxon>Gunneridae</taxon>
        <taxon>Pentapetalae</taxon>
        <taxon>rosids</taxon>
        <taxon>fabids</taxon>
        <taxon>Cucurbitales</taxon>
        <taxon>Cucurbitaceae</taxon>
        <taxon>Cucurbiteae</taxon>
        <taxon>Cucurbita</taxon>
    </lineage>
</organism>
<keyword evidence="4" id="KW-0521">NADP</keyword>
<dbReference type="PANTHER" id="PTHR11011:SF99">
    <property type="entry name" value="FATTY ACYL-COA REDUCTASE 3"/>
    <property type="match status" value="1"/>
</dbReference>
<proteinExistence type="inferred from homology"/>
<dbReference type="EC" id="1.2.1.84" evidence="4"/>
<dbReference type="GO" id="GO:0035336">
    <property type="term" value="P:long-chain fatty-acyl-CoA metabolic process"/>
    <property type="evidence" value="ECO:0007669"/>
    <property type="project" value="TreeGrafter"/>
</dbReference>
<dbReference type="GO" id="GO:0010345">
    <property type="term" value="P:suberin biosynthetic process"/>
    <property type="evidence" value="ECO:0007669"/>
    <property type="project" value="TreeGrafter"/>
</dbReference>
<accession>A0A6J1K3Q6</accession>
<evidence type="ECO:0000256" key="1">
    <source>
        <dbReference type="ARBA" id="ARBA00005928"/>
    </source>
</evidence>
<feature type="domain" description="Fatty acyl-CoA reductase C-terminal" evidence="5">
    <location>
        <begin position="413"/>
        <end position="498"/>
    </location>
</feature>
<dbReference type="OrthoDB" id="429813at2759"/>
<evidence type="ECO:0000259" key="5">
    <source>
        <dbReference type="Pfam" id="PF03015"/>
    </source>
</evidence>
<sequence length="499" mass="56551">LSASLSASLCLSASHMEFLENKTILITGATGFLAKILVEKILGIQPNVKKLYLLLRAADETEAKKRFYNEVIEKDLFQVLRKKLGANLNTLISEKICLVPGEISLSQMGLKDSIWVDQMKNQVEIVINLAATTNFDERYDVALGTNTIGAEHVVRFAKECRNLKLLVHVSTAYVSGERDGVILESSYKMGESLNGVKGLDIEEEQAIVADKLKQLKENGVTEELVTQAMKDLGLERANLYGWPNTYVFTKAMGEMTIGNLTNDLPLIIIRPTIVTSTYKEPFPGWIEGVRTIDSIIVGYAKGKLTCFAAGANSSLDLIPADIVVNTMIMAMAAHEDQLSNQTIYHVGSSARTSMTHIDLQRFSYQYFTQKPLIDKNGKAIKVEKVTLFNSMAKFHRYLAIRYLIFLKGLEFANIAFCHCFQDKYVDMRRKFNLVMRLIELYRPYLFFNAIFDDTNTKRLRNDIRNNDTNEAFVMDPKDINWEDYFMNVHFPGLVKHVIR</sequence>
<dbReference type="CDD" id="cd09071">
    <property type="entry name" value="FAR_C"/>
    <property type="match status" value="1"/>
</dbReference>
<dbReference type="InterPro" id="IPR026055">
    <property type="entry name" value="FAR"/>
</dbReference>
<dbReference type="KEGG" id="cmax:111491403"/>
<dbReference type="RefSeq" id="XP_022996086.1">
    <property type="nucleotide sequence ID" value="XM_023140318.1"/>
</dbReference>
<evidence type="ECO:0000256" key="4">
    <source>
        <dbReference type="RuleBase" id="RU363097"/>
    </source>
</evidence>
<name>A0A6J1K3Q6_CUCMA</name>
<dbReference type="InterPro" id="IPR013120">
    <property type="entry name" value="FAR_NAD-bd"/>
</dbReference>
<feature type="domain" description="Thioester reductase (TE)" evidence="6">
    <location>
        <begin position="26"/>
        <end position="327"/>
    </location>
</feature>
<protein>
    <recommendedName>
        <fullName evidence="4">Fatty acyl-CoA reductase</fullName>
        <ecNumber evidence="4">1.2.1.84</ecNumber>
    </recommendedName>
</protein>
<comment type="function">
    <text evidence="4">Catalyzes the reduction of fatty acyl-CoA to fatty alcohols.</text>
</comment>
<dbReference type="Gene3D" id="3.40.50.720">
    <property type="entry name" value="NAD(P)-binding Rossmann-like Domain"/>
    <property type="match status" value="1"/>
</dbReference>
<reference evidence="8" key="1">
    <citation type="submission" date="2025-08" db="UniProtKB">
        <authorList>
            <consortium name="RefSeq"/>
        </authorList>
    </citation>
    <scope>IDENTIFICATION</scope>
    <source>
        <tissue evidence="8">Young leaves</tissue>
    </source>
</reference>
<keyword evidence="7" id="KW-1185">Reference proteome</keyword>
<dbReference type="Pfam" id="PF07993">
    <property type="entry name" value="NAD_binding_4"/>
    <property type="match status" value="1"/>
</dbReference>
<dbReference type="SUPFAM" id="SSF51735">
    <property type="entry name" value="NAD(P)-binding Rossmann-fold domains"/>
    <property type="match status" value="1"/>
</dbReference>
<keyword evidence="3 4" id="KW-0443">Lipid metabolism</keyword>
<dbReference type="Pfam" id="PF03015">
    <property type="entry name" value="Sterile"/>
    <property type="match status" value="1"/>
</dbReference>
<keyword evidence="2 4" id="KW-0444">Lipid biosynthesis</keyword>
<evidence type="ECO:0000259" key="6">
    <source>
        <dbReference type="Pfam" id="PF07993"/>
    </source>
</evidence>
<evidence type="ECO:0000256" key="3">
    <source>
        <dbReference type="ARBA" id="ARBA00023098"/>
    </source>
</evidence>
<dbReference type="InterPro" id="IPR033640">
    <property type="entry name" value="FAR_C"/>
</dbReference>
<dbReference type="GeneID" id="111491403"/>
<dbReference type="Proteomes" id="UP000504608">
    <property type="component" value="Unplaced"/>
</dbReference>
<keyword evidence="4" id="KW-0560">Oxidoreductase</keyword>
<comment type="similarity">
    <text evidence="1 4">Belongs to the fatty acyl-CoA reductase family.</text>
</comment>
<evidence type="ECO:0000313" key="8">
    <source>
        <dbReference type="RefSeq" id="XP_022996086.1"/>
    </source>
</evidence>
<gene>
    <name evidence="8" type="primary">LOC111491403</name>
</gene>
<comment type="catalytic activity">
    <reaction evidence="4">
        <text>a long-chain fatty acyl-CoA + 2 NADPH + 2 H(+) = a long-chain primary fatty alcohol + 2 NADP(+) + CoA</text>
        <dbReference type="Rhea" id="RHEA:52716"/>
        <dbReference type="ChEBI" id="CHEBI:15378"/>
        <dbReference type="ChEBI" id="CHEBI:57287"/>
        <dbReference type="ChEBI" id="CHEBI:57783"/>
        <dbReference type="ChEBI" id="CHEBI:58349"/>
        <dbReference type="ChEBI" id="CHEBI:77396"/>
        <dbReference type="ChEBI" id="CHEBI:83139"/>
        <dbReference type="EC" id="1.2.1.84"/>
    </reaction>
</comment>
<dbReference type="InterPro" id="IPR036291">
    <property type="entry name" value="NAD(P)-bd_dom_sf"/>
</dbReference>
<dbReference type="PANTHER" id="PTHR11011">
    <property type="entry name" value="MALE STERILITY PROTEIN 2-RELATED"/>
    <property type="match status" value="1"/>
</dbReference>
<feature type="non-terminal residue" evidence="8">
    <location>
        <position position="1"/>
    </location>
</feature>
<evidence type="ECO:0000256" key="2">
    <source>
        <dbReference type="ARBA" id="ARBA00022516"/>
    </source>
</evidence>
<dbReference type="GO" id="GO:0102965">
    <property type="term" value="F:alcohol-forming long-chain fatty acyl-CoA reductase activity"/>
    <property type="evidence" value="ECO:0007669"/>
    <property type="project" value="UniProtKB-EC"/>
</dbReference>
<dbReference type="GO" id="GO:0080019">
    <property type="term" value="F:alcohol-forming very long-chain fatty acyl-CoA reductase activity"/>
    <property type="evidence" value="ECO:0007669"/>
    <property type="project" value="InterPro"/>
</dbReference>
<dbReference type="CDD" id="cd05236">
    <property type="entry name" value="FAR-N_SDR_e"/>
    <property type="match status" value="1"/>
</dbReference>